<dbReference type="PRINTS" id="PR00162">
    <property type="entry name" value="RIESKE"/>
</dbReference>
<name>A0A6L8WBN2_9PROT</name>
<sequence>MTTTTPEEENGVKRRDFLYIAAGGLGAVGTAAAIWPFISQMNPSADVLALSTTEVDLDGIETGSEVTVVWQGKPVFVRHRTEEDIERAEDVDLADLPDPEPDSERVINPEWLIMVGICTHLGCVPLKGQGDFGGWFCPCHGSHYDTSGRIRKGPAPANLVIPPYEFLNDSNIKIG</sequence>
<dbReference type="Gene3D" id="1.20.5.510">
    <property type="entry name" value="Single helix bin"/>
    <property type="match status" value="1"/>
</dbReference>
<evidence type="ECO:0000256" key="3">
    <source>
        <dbReference type="ARBA" id="ARBA00010651"/>
    </source>
</evidence>
<dbReference type="EMBL" id="WTUW01000009">
    <property type="protein sequence ID" value="MZR32475.1"/>
    <property type="molecule type" value="Genomic_DNA"/>
</dbReference>
<comment type="subunit">
    <text evidence="4 21">The main subunits of complex b-c1 are: cytochrome b, cytochrome c1 and the Rieske protein.</text>
</comment>
<evidence type="ECO:0000256" key="21">
    <source>
        <dbReference type="RuleBase" id="RU004497"/>
    </source>
</evidence>
<evidence type="ECO:0000256" key="12">
    <source>
        <dbReference type="ARBA" id="ARBA00022967"/>
    </source>
</evidence>
<evidence type="ECO:0000256" key="14">
    <source>
        <dbReference type="ARBA" id="ARBA00022989"/>
    </source>
</evidence>
<comment type="similarity">
    <text evidence="3">Belongs to the Rieske iron-sulfur protein family.</text>
</comment>
<comment type="function">
    <text evidence="1">Component of the ubiquinol-cytochrome c reductase complex (complex III or cytochrome b-c1 complex), which is a respiratory chain that generates an electrochemical potential coupled to ATP synthesis.</text>
</comment>
<dbReference type="GO" id="GO:0005886">
    <property type="term" value="C:plasma membrane"/>
    <property type="evidence" value="ECO:0007669"/>
    <property type="project" value="UniProtKB-SubCell"/>
</dbReference>
<dbReference type="InterPro" id="IPR019470">
    <property type="entry name" value="Ubiq_cytC_Rdtase_Fe-S_su_TAT"/>
</dbReference>
<evidence type="ECO:0000256" key="16">
    <source>
        <dbReference type="ARBA" id="ARBA00023014"/>
    </source>
</evidence>
<dbReference type="NCBIfam" id="TIGR01416">
    <property type="entry name" value="Rieske_proteo"/>
    <property type="match status" value="1"/>
</dbReference>
<evidence type="ECO:0000313" key="24">
    <source>
        <dbReference type="Proteomes" id="UP000476030"/>
    </source>
</evidence>
<dbReference type="AlphaFoldDB" id="A0A6L8WBN2"/>
<evidence type="ECO:0000256" key="11">
    <source>
        <dbReference type="ARBA" id="ARBA00022723"/>
    </source>
</evidence>
<dbReference type="Gene3D" id="2.102.10.10">
    <property type="entry name" value="Rieske [2Fe-2S] iron-sulphur domain"/>
    <property type="match status" value="1"/>
</dbReference>
<evidence type="ECO:0000256" key="20">
    <source>
        <dbReference type="RuleBase" id="RU004494"/>
    </source>
</evidence>
<evidence type="ECO:0000256" key="5">
    <source>
        <dbReference type="ARBA" id="ARBA00012951"/>
    </source>
</evidence>
<dbReference type="RefSeq" id="WP_161317232.1">
    <property type="nucleotide sequence ID" value="NZ_WTUW01000009.1"/>
</dbReference>
<dbReference type="SUPFAM" id="SSF50022">
    <property type="entry name" value="ISP domain"/>
    <property type="match status" value="1"/>
</dbReference>
<dbReference type="CDD" id="cd03470">
    <property type="entry name" value="Rieske_cytochrome_bc1"/>
    <property type="match status" value="1"/>
</dbReference>
<evidence type="ECO:0000256" key="6">
    <source>
        <dbReference type="ARBA" id="ARBA00019816"/>
    </source>
</evidence>
<evidence type="ECO:0000256" key="4">
    <source>
        <dbReference type="ARBA" id="ARBA00011649"/>
    </source>
</evidence>
<comment type="catalytic activity">
    <reaction evidence="19 20">
        <text>a quinol + 2 Fe(III)-[cytochrome c](out) = a quinone + 2 Fe(II)-[cytochrome c](out) + 2 H(+)(out)</text>
        <dbReference type="Rhea" id="RHEA:11484"/>
        <dbReference type="Rhea" id="RHEA-COMP:10350"/>
        <dbReference type="Rhea" id="RHEA-COMP:14399"/>
        <dbReference type="ChEBI" id="CHEBI:15378"/>
        <dbReference type="ChEBI" id="CHEBI:24646"/>
        <dbReference type="ChEBI" id="CHEBI:29033"/>
        <dbReference type="ChEBI" id="CHEBI:29034"/>
        <dbReference type="ChEBI" id="CHEBI:132124"/>
        <dbReference type="EC" id="7.1.1.8"/>
    </reaction>
</comment>
<feature type="domain" description="Rieske" evidence="22">
    <location>
        <begin position="78"/>
        <end position="173"/>
    </location>
</feature>
<evidence type="ECO:0000256" key="2">
    <source>
        <dbReference type="ARBA" id="ARBA00004162"/>
    </source>
</evidence>
<comment type="cofactor">
    <cofactor evidence="20">
        <name>[2Fe-2S] cluster</name>
        <dbReference type="ChEBI" id="CHEBI:190135"/>
    </cofactor>
    <text evidence="20">Binds 1 [2Fe-2S] cluster per subunit.</text>
</comment>
<keyword evidence="12" id="KW-1278">Translocase</keyword>
<evidence type="ECO:0000256" key="17">
    <source>
        <dbReference type="ARBA" id="ARBA00023136"/>
    </source>
</evidence>
<dbReference type="InterPro" id="IPR036922">
    <property type="entry name" value="Rieske_2Fe-2S_sf"/>
</dbReference>
<dbReference type="GO" id="GO:0008121">
    <property type="term" value="F:quinol-cytochrome-c reductase activity"/>
    <property type="evidence" value="ECO:0007669"/>
    <property type="project" value="UniProtKB-EC"/>
</dbReference>
<evidence type="ECO:0000256" key="19">
    <source>
        <dbReference type="ARBA" id="ARBA00029351"/>
    </source>
</evidence>
<keyword evidence="8" id="KW-1003">Cell membrane</keyword>
<dbReference type="PROSITE" id="PS51318">
    <property type="entry name" value="TAT"/>
    <property type="match status" value="1"/>
</dbReference>
<keyword evidence="18" id="KW-1015">Disulfide bond</keyword>
<evidence type="ECO:0000256" key="15">
    <source>
        <dbReference type="ARBA" id="ARBA00023004"/>
    </source>
</evidence>
<dbReference type="Proteomes" id="UP000476030">
    <property type="component" value="Unassembled WGS sequence"/>
</dbReference>
<dbReference type="GO" id="GO:0046872">
    <property type="term" value="F:metal ion binding"/>
    <property type="evidence" value="ECO:0007669"/>
    <property type="project" value="UniProtKB-KW"/>
</dbReference>
<dbReference type="GO" id="GO:0051537">
    <property type="term" value="F:2 iron, 2 sulfur cluster binding"/>
    <property type="evidence" value="ECO:0007669"/>
    <property type="project" value="UniProtKB-KW"/>
</dbReference>
<keyword evidence="15" id="KW-0408">Iron</keyword>
<gene>
    <name evidence="23" type="primary">petA</name>
    <name evidence="23" type="ORF">GQE98_17680</name>
</gene>
<evidence type="ECO:0000256" key="10">
    <source>
        <dbReference type="ARBA" id="ARBA00022714"/>
    </source>
</evidence>
<dbReference type="PROSITE" id="PS51296">
    <property type="entry name" value="RIESKE"/>
    <property type="match status" value="1"/>
</dbReference>
<evidence type="ECO:0000256" key="13">
    <source>
        <dbReference type="ARBA" id="ARBA00022982"/>
    </source>
</evidence>
<dbReference type="InterPro" id="IPR017941">
    <property type="entry name" value="Rieske_2Fe-2S"/>
</dbReference>
<evidence type="ECO:0000256" key="18">
    <source>
        <dbReference type="ARBA" id="ARBA00023157"/>
    </source>
</evidence>
<keyword evidence="7 20" id="KW-0813">Transport</keyword>
<dbReference type="InterPro" id="IPR006311">
    <property type="entry name" value="TAT_signal"/>
</dbReference>
<accession>A0A6L8WBN2</accession>
<reference evidence="23 24" key="1">
    <citation type="submission" date="2019-12" db="EMBL/GenBank/DDBJ databases">
        <title>Snethiella sp. nov. sp. isolated from sea sand.</title>
        <authorList>
            <person name="Kim J."/>
            <person name="Jeong S.E."/>
            <person name="Jung H.S."/>
            <person name="Jeon C.O."/>
        </authorList>
    </citation>
    <scope>NUCLEOTIDE SEQUENCE [LARGE SCALE GENOMIC DNA]</scope>
    <source>
        <strain evidence="23 24">DP05</strain>
    </source>
</reference>
<keyword evidence="14 20" id="KW-1133">Transmembrane helix</keyword>
<evidence type="ECO:0000256" key="1">
    <source>
        <dbReference type="ARBA" id="ARBA00002444"/>
    </source>
</evidence>
<comment type="subcellular location">
    <subcellularLocation>
        <location evidence="2">Cell membrane</location>
        <topology evidence="2">Single-pass membrane protein</topology>
    </subcellularLocation>
</comment>
<dbReference type="InterPro" id="IPR014349">
    <property type="entry name" value="Rieske_Fe-S_prot"/>
</dbReference>
<keyword evidence="13 20" id="KW-0249">Electron transport</keyword>
<dbReference type="Pfam" id="PF10399">
    <property type="entry name" value="UCR_Fe-S_N"/>
    <property type="match status" value="1"/>
</dbReference>
<keyword evidence="16" id="KW-0411">Iron-sulfur</keyword>
<keyword evidence="10" id="KW-0001">2Fe-2S</keyword>
<comment type="miscellaneous">
    <text evidence="20">The Rieske protein is a high potential 2Fe-2S protein.</text>
</comment>
<evidence type="ECO:0000313" key="23">
    <source>
        <dbReference type="EMBL" id="MZR32475.1"/>
    </source>
</evidence>
<keyword evidence="11" id="KW-0479">Metal-binding</keyword>
<evidence type="ECO:0000256" key="7">
    <source>
        <dbReference type="ARBA" id="ARBA00022448"/>
    </source>
</evidence>
<feature type="transmembrane region" description="Helical" evidence="20">
    <location>
        <begin position="17"/>
        <end position="38"/>
    </location>
</feature>
<proteinExistence type="inferred from homology"/>
<keyword evidence="24" id="KW-1185">Reference proteome</keyword>
<dbReference type="InterPro" id="IPR006317">
    <property type="entry name" value="Ubiquinol_cyt_c_Rdtase_Fe-S-su"/>
</dbReference>
<protein>
    <recommendedName>
        <fullName evidence="6 20">Ubiquinol-cytochrome c reductase iron-sulfur subunit</fullName>
        <ecNumber evidence="5 20">7.1.1.8</ecNumber>
    </recommendedName>
</protein>
<evidence type="ECO:0000256" key="9">
    <source>
        <dbReference type="ARBA" id="ARBA00022692"/>
    </source>
</evidence>
<dbReference type="InterPro" id="IPR005805">
    <property type="entry name" value="Rieske_Fe-S_prot_C"/>
</dbReference>
<dbReference type="Pfam" id="PF00355">
    <property type="entry name" value="Rieske"/>
    <property type="match status" value="1"/>
</dbReference>
<organism evidence="23 24">
    <name type="scientific">Sneathiella litorea</name>
    <dbReference type="NCBI Taxonomy" id="2606216"/>
    <lineage>
        <taxon>Bacteria</taxon>
        <taxon>Pseudomonadati</taxon>
        <taxon>Pseudomonadota</taxon>
        <taxon>Alphaproteobacteria</taxon>
        <taxon>Sneathiellales</taxon>
        <taxon>Sneathiellaceae</taxon>
        <taxon>Sneathiella</taxon>
    </lineage>
</organism>
<dbReference type="PANTHER" id="PTHR10134">
    <property type="entry name" value="CYTOCHROME B-C1 COMPLEX SUBUNIT RIESKE, MITOCHONDRIAL"/>
    <property type="match status" value="1"/>
</dbReference>
<dbReference type="FunFam" id="2.102.10.10:FF:000001">
    <property type="entry name" value="Cytochrome b-c1 complex subunit Rieske, mitochondrial"/>
    <property type="match status" value="1"/>
</dbReference>
<keyword evidence="9 20" id="KW-0812">Transmembrane</keyword>
<dbReference type="EC" id="7.1.1.8" evidence="5 20"/>
<keyword evidence="17 20" id="KW-0472">Membrane</keyword>
<comment type="caution">
    <text evidence="23">The sequence shown here is derived from an EMBL/GenBank/DDBJ whole genome shotgun (WGS) entry which is preliminary data.</text>
</comment>
<evidence type="ECO:0000259" key="22">
    <source>
        <dbReference type="PROSITE" id="PS51296"/>
    </source>
</evidence>
<evidence type="ECO:0000256" key="8">
    <source>
        <dbReference type="ARBA" id="ARBA00022475"/>
    </source>
</evidence>